<protein>
    <recommendedName>
        <fullName evidence="4">Lipoprotein</fullName>
    </recommendedName>
</protein>
<dbReference type="RefSeq" id="WP_152272554.1">
    <property type="nucleotide sequence ID" value="NZ_VTFX01000005.1"/>
</dbReference>
<keyword evidence="1" id="KW-0732">Signal</keyword>
<feature type="signal peptide" evidence="1">
    <location>
        <begin position="1"/>
        <end position="26"/>
    </location>
</feature>
<reference evidence="2 3" key="1">
    <citation type="submission" date="2019-08" db="EMBL/GenBank/DDBJ databases">
        <title>Arthrobacter sp. nov., isolated from plateau pika and Tibetan wild ass.</title>
        <authorList>
            <person name="Ge Y."/>
        </authorList>
    </citation>
    <scope>NUCLEOTIDE SEQUENCE [LARGE SCALE GENOMIC DNA]</scope>
    <source>
        <strain evidence="2 3">785</strain>
    </source>
</reference>
<gene>
    <name evidence="2" type="ORF">GD627_11060</name>
</gene>
<sequence length="261" mass="28282">MKKSAYVAIALVLAVVTSGCGSDADASVTEPTGTSTPVEASASPFIDPLDRLPAQPFGVDAAKIVADPAQFGIQWQMGEDQSAEAVAEALTVFLQVQWLANERQTYIAGPDRDKIQGSLKDAEHFVAPEHLEPLRKAAADGLAYTALHEKEGDDTAPPSEQIYYPFHLGEVGGGPSDAIPFDVSSGMQLTPRISHVFGRQEGHPVDINIRAYLDYEVTLVDGRMAVVSYPSWYGMRNVDGEWKVDGWTFNYHDAEPTVTTK</sequence>
<dbReference type="EMBL" id="VTFX01000005">
    <property type="protein sequence ID" value="KAD3514861.1"/>
    <property type="molecule type" value="Genomic_DNA"/>
</dbReference>
<dbReference type="AlphaFoldDB" id="A0A5N6MEM3"/>
<evidence type="ECO:0000256" key="1">
    <source>
        <dbReference type="SAM" id="SignalP"/>
    </source>
</evidence>
<proteinExistence type="predicted"/>
<dbReference type="PROSITE" id="PS51257">
    <property type="entry name" value="PROKAR_LIPOPROTEIN"/>
    <property type="match status" value="1"/>
</dbReference>
<evidence type="ECO:0008006" key="4">
    <source>
        <dbReference type="Google" id="ProtNLM"/>
    </source>
</evidence>
<organism evidence="2 3">
    <name type="scientific">Arthrobacter yangruifuii</name>
    <dbReference type="NCBI Taxonomy" id="2606616"/>
    <lineage>
        <taxon>Bacteria</taxon>
        <taxon>Bacillati</taxon>
        <taxon>Actinomycetota</taxon>
        <taxon>Actinomycetes</taxon>
        <taxon>Micrococcales</taxon>
        <taxon>Micrococcaceae</taxon>
        <taxon>Arthrobacter</taxon>
    </lineage>
</organism>
<name>A0A5N6MEM3_9MICC</name>
<evidence type="ECO:0000313" key="2">
    <source>
        <dbReference type="EMBL" id="KAD3514861.1"/>
    </source>
</evidence>
<comment type="caution">
    <text evidence="2">The sequence shown here is derived from an EMBL/GenBank/DDBJ whole genome shotgun (WGS) entry which is preliminary data.</text>
</comment>
<feature type="chain" id="PRO_5024807469" description="Lipoprotein" evidence="1">
    <location>
        <begin position="27"/>
        <end position="261"/>
    </location>
</feature>
<keyword evidence="3" id="KW-1185">Reference proteome</keyword>
<evidence type="ECO:0000313" key="3">
    <source>
        <dbReference type="Proteomes" id="UP000326852"/>
    </source>
</evidence>
<accession>A0A5N6MEM3</accession>
<dbReference type="Proteomes" id="UP000326852">
    <property type="component" value="Unassembled WGS sequence"/>
</dbReference>